<evidence type="ECO:0000313" key="2">
    <source>
        <dbReference type="EMBL" id="GFE82424.1"/>
    </source>
</evidence>
<feature type="signal peptide" evidence="1">
    <location>
        <begin position="1"/>
        <end position="21"/>
    </location>
</feature>
<dbReference type="AlphaFoldDB" id="A0A829YGP9"/>
<dbReference type="InterPro" id="IPR029058">
    <property type="entry name" value="AB_hydrolase_fold"/>
</dbReference>
<dbReference type="EMBL" id="BLJN01000004">
    <property type="protein sequence ID" value="GFE82424.1"/>
    <property type="molecule type" value="Genomic_DNA"/>
</dbReference>
<dbReference type="RefSeq" id="WP_161814071.1">
    <property type="nucleotide sequence ID" value="NZ_BLJN01000004.1"/>
</dbReference>
<keyword evidence="3" id="KW-1185">Reference proteome</keyword>
<dbReference type="SUPFAM" id="SSF53474">
    <property type="entry name" value="alpha/beta-Hydrolases"/>
    <property type="match status" value="1"/>
</dbReference>
<dbReference type="Gene3D" id="3.40.50.1820">
    <property type="entry name" value="alpha/beta hydrolase"/>
    <property type="match status" value="1"/>
</dbReference>
<evidence type="ECO:0000313" key="3">
    <source>
        <dbReference type="Proteomes" id="UP000445000"/>
    </source>
</evidence>
<feature type="chain" id="PRO_5032719640" evidence="1">
    <location>
        <begin position="22"/>
        <end position="306"/>
    </location>
</feature>
<name>A0A829YGP9_9GAMM</name>
<proteinExistence type="predicted"/>
<evidence type="ECO:0000256" key="1">
    <source>
        <dbReference type="SAM" id="SignalP"/>
    </source>
</evidence>
<sequence>MITVIRLAGFALLVSSSVAFAAYTPKGPIEQKYMANGPWAVTYTTTTVACDREGNLCDIWYPSNLGANGFRHPVISWANGSGQVPTVYSYWLRHLATWGFIVVGSRDTGTSSGGTVADAANYIIGQGNTAGSIFFGKVDGTKAGVAGHSQGGCTATKLFATGTAPFSAYYAAHPGPAWISGLLCGLSLPRDVQNTTNTGAIFYMSGAQDGGDNGADTLNRYYTPTRNTATKAFGVLSQAGHNDISGNPGCQGGGCTTGVYGYLGYPTAWFMWKLQGASDGPSAFSSSSGEFTLQTSDWITNLTNVP</sequence>
<organism evidence="2 3">
    <name type="scientific">Steroidobacter agaridevorans</name>
    <dbReference type="NCBI Taxonomy" id="2695856"/>
    <lineage>
        <taxon>Bacteria</taxon>
        <taxon>Pseudomonadati</taxon>
        <taxon>Pseudomonadota</taxon>
        <taxon>Gammaproteobacteria</taxon>
        <taxon>Steroidobacterales</taxon>
        <taxon>Steroidobacteraceae</taxon>
        <taxon>Steroidobacter</taxon>
    </lineage>
</organism>
<protein>
    <submittedName>
        <fullName evidence="2">Lipase</fullName>
    </submittedName>
</protein>
<keyword evidence="1" id="KW-0732">Signal</keyword>
<accession>A0A829YGP9</accession>
<comment type="caution">
    <text evidence="2">The sequence shown here is derived from an EMBL/GenBank/DDBJ whole genome shotgun (WGS) entry which is preliminary data.</text>
</comment>
<gene>
    <name evidence="2" type="ORF">GCM10011487_44240</name>
</gene>
<reference evidence="3" key="1">
    <citation type="submission" date="2020-01" db="EMBL/GenBank/DDBJ databases">
        <title>'Steroidobacter agaridevorans' sp. nov., agar-degrading bacteria isolated from rhizosphere soils.</title>
        <authorList>
            <person name="Ikenaga M."/>
            <person name="Kataoka M."/>
            <person name="Murouchi A."/>
            <person name="Katsuragi S."/>
            <person name="Sakai M."/>
        </authorList>
    </citation>
    <scope>NUCLEOTIDE SEQUENCE [LARGE SCALE GENOMIC DNA]</scope>
    <source>
        <strain evidence="3">YU21-B</strain>
    </source>
</reference>
<dbReference type="Proteomes" id="UP000445000">
    <property type="component" value="Unassembled WGS sequence"/>
</dbReference>